<evidence type="ECO:0000256" key="3">
    <source>
        <dbReference type="ARBA" id="ARBA00022505"/>
    </source>
</evidence>
<evidence type="ECO:0000259" key="9">
    <source>
        <dbReference type="SMART" id="SM00926"/>
    </source>
</evidence>
<dbReference type="Pfam" id="PF00384">
    <property type="entry name" value="Molybdopterin"/>
    <property type="match status" value="2"/>
</dbReference>
<dbReference type="PANTHER" id="PTHR43742:SF9">
    <property type="entry name" value="TETRATHIONATE REDUCTASE SUBUNIT A"/>
    <property type="match status" value="1"/>
</dbReference>
<feature type="domain" description="4Fe-4S Mo/W bis-MGD-type" evidence="9">
    <location>
        <begin position="4"/>
        <end position="55"/>
    </location>
</feature>
<evidence type="ECO:0000313" key="10">
    <source>
        <dbReference type="EMBL" id="EGJ51831.1"/>
    </source>
</evidence>
<dbReference type="KEGG" id="daf:Desaf_3550"/>
<keyword evidence="8" id="KW-0411">Iron-sulfur</keyword>
<dbReference type="Gene3D" id="2.40.40.20">
    <property type="match status" value="1"/>
</dbReference>
<keyword evidence="5" id="KW-0732">Signal</keyword>
<dbReference type="GO" id="GO:0043546">
    <property type="term" value="F:molybdopterin cofactor binding"/>
    <property type="evidence" value="ECO:0007669"/>
    <property type="project" value="InterPro"/>
</dbReference>
<dbReference type="InterPro" id="IPR009010">
    <property type="entry name" value="Asp_de-COase-like_dom_sf"/>
</dbReference>
<dbReference type="Gene3D" id="3.40.228.10">
    <property type="entry name" value="Dimethylsulfoxide Reductase, domain 2"/>
    <property type="match status" value="1"/>
</dbReference>
<organism evidence="10 11">
    <name type="scientific">Desulfocurvibacter africanus subsp. africanus str. Walvis Bay</name>
    <dbReference type="NCBI Taxonomy" id="690850"/>
    <lineage>
        <taxon>Bacteria</taxon>
        <taxon>Pseudomonadati</taxon>
        <taxon>Thermodesulfobacteriota</taxon>
        <taxon>Desulfovibrionia</taxon>
        <taxon>Desulfovibrionales</taxon>
        <taxon>Desulfovibrionaceae</taxon>
        <taxon>Desulfocurvibacter</taxon>
    </lineage>
</organism>
<evidence type="ECO:0000256" key="4">
    <source>
        <dbReference type="ARBA" id="ARBA00022723"/>
    </source>
</evidence>
<dbReference type="EMBL" id="CP003221">
    <property type="protein sequence ID" value="EGJ51831.1"/>
    <property type="molecule type" value="Genomic_DNA"/>
</dbReference>
<evidence type="ECO:0000256" key="7">
    <source>
        <dbReference type="ARBA" id="ARBA00023004"/>
    </source>
</evidence>
<keyword evidence="11" id="KW-1185">Reference proteome</keyword>
<keyword evidence="2" id="KW-0004">4Fe-4S</keyword>
<name>F3YY55_DESAF</name>
<keyword evidence="4" id="KW-0479">Metal-binding</keyword>
<reference evidence="10 11" key="1">
    <citation type="journal article" date="2011" name="J. Bacteriol.">
        <title>Genome sequence of the mercury-methylating and pleomorphic Desulfovibrio africanus Strain Walvis Bay.</title>
        <authorList>
            <person name="Brown S.D."/>
            <person name="Wall J.D."/>
            <person name="Kucken A.M."/>
            <person name="Gilmour C.C."/>
            <person name="Podar M."/>
            <person name="Brandt C.C."/>
            <person name="Teshima H."/>
            <person name="Detter J.C."/>
            <person name="Han C.S."/>
            <person name="Land M.L."/>
            <person name="Lucas S."/>
            <person name="Han J."/>
            <person name="Pennacchio L."/>
            <person name="Nolan M."/>
            <person name="Pitluck S."/>
            <person name="Woyke T."/>
            <person name="Goodwin L."/>
            <person name="Palumbo A.V."/>
            <person name="Elias D.A."/>
        </authorList>
    </citation>
    <scope>NUCLEOTIDE SEQUENCE [LARGE SCALE GENOMIC DNA]</scope>
    <source>
        <strain evidence="10 11">Walvis Bay</strain>
    </source>
</reference>
<evidence type="ECO:0000313" key="11">
    <source>
        <dbReference type="Proteomes" id="UP000007844"/>
    </source>
</evidence>
<dbReference type="Gene3D" id="2.20.25.90">
    <property type="entry name" value="ADC-like domains"/>
    <property type="match status" value="1"/>
</dbReference>
<dbReference type="InterPro" id="IPR006656">
    <property type="entry name" value="Mopterin_OxRdtase"/>
</dbReference>
<evidence type="ECO:0000256" key="1">
    <source>
        <dbReference type="ARBA" id="ARBA00010312"/>
    </source>
</evidence>
<gene>
    <name evidence="10" type="ORF">Desaf_3550</name>
</gene>
<comment type="similarity">
    <text evidence="1">Belongs to the prokaryotic molybdopterin-containing oxidoreductase family.</text>
</comment>
<dbReference type="InterPro" id="IPR050612">
    <property type="entry name" value="Prok_Mopterin_Oxidored"/>
</dbReference>
<dbReference type="Proteomes" id="UP000007844">
    <property type="component" value="Chromosome"/>
</dbReference>
<dbReference type="Pfam" id="PF04879">
    <property type="entry name" value="Molybdop_Fe4S4"/>
    <property type="match status" value="1"/>
</dbReference>
<keyword evidence="7" id="KW-0408">Iron</keyword>
<evidence type="ECO:0000256" key="8">
    <source>
        <dbReference type="ARBA" id="ARBA00023014"/>
    </source>
</evidence>
<evidence type="ECO:0000256" key="6">
    <source>
        <dbReference type="ARBA" id="ARBA00023002"/>
    </source>
</evidence>
<dbReference type="GO" id="GO:0016491">
    <property type="term" value="F:oxidoreductase activity"/>
    <property type="evidence" value="ECO:0007669"/>
    <property type="project" value="UniProtKB-KW"/>
</dbReference>
<dbReference type="GO" id="GO:0051539">
    <property type="term" value="F:4 iron, 4 sulfur cluster binding"/>
    <property type="evidence" value="ECO:0007669"/>
    <property type="project" value="UniProtKB-KW"/>
</dbReference>
<accession>F3YY55</accession>
<dbReference type="SUPFAM" id="SSF50692">
    <property type="entry name" value="ADC-like"/>
    <property type="match status" value="1"/>
</dbReference>
<dbReference type="GO" id="GO:0046872">
    <property type="term" value="F:metal ion binding"/>
    <property type="evidence" value="ECO:0007669"/>
    <property type="project" value="UniProtKB-KW"/>
</dbReference>
<dbReference type="InterPro" id="IPR006657">
    <property type="entry name" value="MoPterin_dinucl-bd_dom"/>
</dbReference>
<proteinExistence type="inferred from homology"/>
<dbReference type="SMART" id="SM00926">
    <property type="entry name" value="Molybdop_Fe4S4"/>
    <property type="match status" value="1"/>
</dbReference>
<dbReference type="STRING" id="690850.Desaf_3550"/>
<dbReference type="AlphaFoldDB" id="F3YY55"/>
<dbReference type="PANTHER" id="PTHR43742">
    <property type="entry name" value="TRIMETHYLAMINE-N-OXIDE REDUCTASE"/>
    <property type="match status" value="1"/>
</dbReference>
<dbReference type="eggNOG" id="COG0243">
    <property type="taxonomic scope" value="Bacteria"/>
</dbReference>
<dbReference type="HOGENOM" id="CLU_000422_13_3_7"/>
<evidence type="ECO:0000256" key="5">
    <source>
        <dbReference type="ARBA" id="ARBA00022729"/>
    </source>
</evidence>
<sequence>MLRDGWVPTMCYQCKAECAILARVEDGVLKEVRGNPRGRGKACVKGMAGVSLQYNADRLTQPLRRVGRRGEGRFEPCGWDEALDAIAGKLQELRDRGEAHKLTASFFPHSISDPKWRFLNAYGGFINTALPHCDSAKIVAFIKAMGGVPNHHIPPAFFTVPKGGIMIMAGRHAFGCLDDAAVPRDILEAKARGAILVVLDPLFTADAAKADWWIPIRPSGDTALFTGMTHHIVMNGLHNTHFVENWVREGDFERLKDYLADKTPEAMSRICDVPAKDIIRLAEMCAAAPSVGVDSFKGIMLGQAMDFGHAWTNFLAVTGNIDNPGGQPLPDLTPLAPVEPVPPAPNLHERGWHRTGPDRDKFAKYSFIMEPTWYQAQAIKNGDLKVLVVAECNPALTEMGQEEWRSAATMTDSKGNYLLEMLVSYEIMLSETSRYADYVLPDKTYFERWELLYMPWWYNFGQGIGLRQPVVEAPEGCRHSNEVFIELGKRLCPEYFAFKDDVEFYDRQLTGLGLSVKKLQDLGGLWSPGTLGFRKYEKAGGFGTPSGKVHLYWEDLEEVGQALPRVDLAPEYRVDAEQYPYVLLSYRTIFHQGSGQWTHNNPQLRDPVGGFRDNPLLINTATARKEGIKDGDLVTLRSRSGQVRVRAKCTERIRPDCLGLHHGFGSSIGRVAVDGGGVSDNALIPDSGTTLDWQDLVGGESHVSTRVRLEL</sequence>
<dbReference type="Gene3D" id="3.30.2070.10">
    <property type="entry name" value="Formate dehydrogenase/DMSO reductase"/>
    <property type="match status" value="1"/>
</dbReference>
<dbReference type="SUPFAM" id="SSF53706">
    <property type="entry name" value="Formate dehydrogenase/DMSO reductase, domains 1-3"/>
    <property type="match status" value="1"/>
</dbReference>
<keyword evidence="3" id="KW-0500">Molybdenum</keyword>
<protein>
    <submittedName>
        <fullName evidence="10">Nitrate reductase</fullName>
    </submittedName>
</protein>
<evidence type="ECO:0000256" key="2">
    <source>
        <dbReference type="ARBA" id="ARBA00022485"/>
    </source>
</evidence>
<dbReference type="Pfam" id="PF01568">
    <property type="entry name" value="Molydop_binding"/>
    <property type="match status" value="1"/>
</dbReference>
<keyword evidence="6" id="KW-0560">Oxidoreductase</keyword>
<dbReference type="Gene3D" id="3.40.50.740">
    <property type="match status" value="1"/>
</dbReference>
<dbReference type="InterPro" id="IPR006963">
    <property type="entry name" value="Mopterin_OxRdtase_4Fe-4S_dom"/>
</dbReference>
<dbReference type="RefSeq" id="WP_014261445.1">
    <property type="nucleotide sequence ID" value="NC_016629.1"/>
</dbReference>